<name>A0A7W7HGK7_9ACTN</name>
<evidence type="ECO:0000313" key="5">
    <source>
        <dbReference type="Proteomes" id="UP000631312"/>
    </source>
</evidence>
<gene>
    <name evidence="2" type="ORF">Alo02nite_18900</name>
    <name evidence="3" type="ORF">BJ964_004280</name>
</gene>
<evidence type="ECO:0000313" key="3">
    <source>
        <dbReference type="EMBL" id="MBB4750119.1"/>
    </source>
</evidence>
<protein>
    <submittedName>
        <fullName evidence="3">Uncharacterized protein</fullName>
    </submittedName>
</protein>
<feature type="region of interest" description="Disordered" evidence="1">
    <location>
        <begin position="44"/>
        <end position="79"/>
    </location>
</feature>
<dbReference type="Proteomes" id="UP000590511">
    <property type="component" value="Unassembled WGS sequence"/>
</dbReference>
<dbReference type="RefSeq" id="WP_188122334.1">
    <property type="nucleotide sequence ID" value="NZ_BOMP01000030.1"/>
</dbReference>
<evidence type="ECO:0000313" key="2">
    <source>
        <dbReference type="EMBL" id="GIE38992.1"/>
    </source>
</evidence>
<reference evidence="2 5" key="2">
    <citation type="submission" date="2021-01" db="EMBL/GenBank/DDBJ databases">
        <title>Whole genome shotgun sequence of Actinoplanes lobatus NBRC 12513.</title>
        <authorList>
            <person name="Komaki H."/>
            <person name="Tamura T."/>
        </authorList>
    </citation>
    <scope>NUCLEOTIDE SEQUENCE [LARGE SCALE GENOMIC DNA]</scope>
    <source>
        <strain evidence="2 5">NBRC 12513</strain>
    </source>
</reference>
<dbReference type="EMBL" id="JACHNC010000001">
    <property type="protein sequence ID" value="MBB4750119.1"/>
    <property type="molecule type" value="Genomic_DNA"/>
</dbReference>
<dbReference type="AlphaFoldDB" id="A0A7W7HGK7"/>
<proteinExistence type="predicted"/>
<keyword evidence="5" id="KW-1185">Reference proteome</keyword>
<evidence type="ECO:0000313" key="4">
    <source>
        <dbReference type="Proteomes" id="UP000590511"/>
    </source>
</evidence>
<dbReference type="Proteomes" id="UP000631312">
    <property type="component" value="Unassembled WGS sequence"/>
</dbReference>
<evidence type="ECO:0000256" key="1">
    <source>
        <dbReference type="SAM" id="MobiDB-lite"/>
    </source>
</evidence>
<reference evidence="3 4" key="1">
    <citation type="submission" date="2020-08" db="EMBL/GenBank/DDBJ databases">
        <title>Sequencing the genomes of 1000 actinobacteria strains.</title>
        <authorList>
            <person name="Klenk H.-P."/>
        </authorList>
    </citation>
    <scope>NUCLEOTIDE SEQUENCE [LARGE SCALE GENOMIC DNA]</scope>
    <source>
        <strain evidence="3 4">DSM 43150</strain>
    </source>
</reference>
<organism evidence="3 4">
    <name type="scientific">Actinoplanes lobatus</name>
    <dbReference type="NCBI Taxonomy" id="113568"/>
    <lineage>
        <taxon>Bacteria</taxon>
        <taxon>Bacillati</taxon>
        <taxon>Actinomycetota</taxon>
        <taxon>Actinomycetes</taxon>
        <taxon>Micromonosporales</taxon>
        <taxon>Micromonosporaceae</taxon>
        <taxon>Actinoplanes</taxon>
    </lineage>
</organism>
<dbReference type="EMBL" id="BOMP01000030">
    <property type="protein sequence ID" value="GIE38992.1"/>
    <property type="molecule type" value="Genomic_DNA"/>
</dbReference>
<comment type="caution">
    <text evidence="3">The sequence shown here is derived from an EMBL/GenBank/DDBJ whole genome shotgun (WGS) entry which is preliminary data.</text>
</comment>
<sequence length="79" mass="7794">MPIASLGAGVLLTAVGPVGAIAALSAIMLTTAIAATISPAIRRSNPFPGTLDAAPDHTPPAPPAPRDRLPLDPATRPPG</sequence>
<accession>A0A7W7HGK7</accession>